<reference evidence="1" key="1">
    <citation type="journal article" date="2023" name="Mol. Phylogenet. Evol.">
        <title>Genome-scale phylogeny and comparative genomics of the fungal order Sordariales.</title>
        <authorList>
            <person name="Hensen N."/>
            <person name="Bonometti L."/>
            <person name="Westerberg I."/>
            <person name="Brannstrom I.O."/>
            <person name="Guillou S."/>
            <person name="Cros-Aarteil S."/>
            <person name="Calhoun S."/>
            <person name="Haridas S."/>
            <person name="Kuo A."/>
            <person name="Mondo S."/>
            <person name="Pangilinan J."/>
            <person name="Riley R."/>
            <person name="LaButti K."/>
            <person name="Andreopoulos B."/>
            <person name="Lipzen A."/>
            <person name="Chen C."/>
            <person name="Yan M."/>
            <person name="Daum C."/>
            <person name="Ng V."/>
            <person name="Clum A."/>
            <person name="Steindorff A."/>
            <person name="Ohm R.A."/>
            <person name="Martin F."/>
            <person name="Silar P."/>
            <person name="Natvig D.O."/>
            <person name="Lalanne C."/>
            <person name="Gautier V."/>
            <person name="Ament-Velasquez S.L."/>
            <person name="Kruys A."/>
            <person name="Hutchinson M.I."/>
            <person name="Powell A.J."/>
            <person name="Barry K."/>
            <person name="Miller A.N."/>
            <person name="Grigoriev I.V."/>
            <person name="Debuchy R."/>
            <person name="Gladieux P."/>
            <person name="Hiltunen Thoren M."/>
            <person name="Johannesson H."/>
        </authorList>
    </citation>
    <scope>NUCLEOTIDE SEQUENCE</scope>
    <source>
        <strain evidence="1">CBS 892.96</strain>
    </source>
</reference>
<dbReference type="PROSITE" id="PS51257">
    <property type="entry name" value="PROKAR_LIPOPROTEIN"/>
    <property type="match status" value="1"/>
</dbReference>
<proteinExistence type="predicted"/>
<sequence length="108" mass="11995">MISSRAQWGSALLHPLVGSCSAENTRLPWQFLLSGEQSVAAGNYPVKVCLPLYGIWGWRARGEGGSIVWEEWGFKWDEQVLLSIVLTKPERAFPTRGVCSECGQRSGR</sequence>
<comment type="caution">
    <text evidence="1">The sequence shown here is derived from an EMBL/GenBank/DDBJ whole genome shotgun (WGS) entry which is preliminary data.</text>
</comment>
<dbReference type="Proteomes" id="UP001302321">
    <property type="component" value="Unassembled WGS sequence"/>
</dbReference>
<keyword evidence="2" id="KW-1185">Reference proteome</keyword>
<accession>A0AAN7A281</accession>
<dbReference type="AlphaFoldDB" id="A0AAN7A281"/>
<evidence type="ECO:0000313" key="2">
    <source>
        <dbReference type="Proteomes" id="UP001302321"/>
    </source>
</evidence>
<reference evidence="1" key="2">
    <citation type="submission" date="2023-05" db="EMBL/GenBank/DDBJ databases">
        <authorList>
            <consortium name="Lawrence Berkeley National Laboratory"/>
            <person name="Steindorff A."/>
            <person name="Hensen N."/>
            <person name="Bonometti L."/>
            <person name="Westerberg I."/>
            <person name="Brannstrom I.O."/>
            <person name="Guillou S."/>
            <person name="Cros-Aarteil S."/>
            <person name="Calhoun S."/>
            <person name="Haridas S."/>
            <person name="Kuo A."/>
            <person name="Mondo S."/>
            <person name="Pangilinan J."/>
            <person name="Riley R."/>
            <person name="Labutti K."/>
            <person name="Andreopoulos B."/>
            <person name="Lipzen A."/>
            <person name="Chen C."/>
            <person name="Yanf M."/>
            <person name="Daum C."/>
            <person name="Ng V."/>
            <person name="Clum A."/>
            <person name="Ohm R."/>
            <person name="Martin F."/>
            <person name="Silar P."/>
            <person name="Natvig D."/>
            <person name="Lalanne C."/>
            <person name="Gautier V."/>
            <person name="Ament-Velasquez S.L."/>
            <person name="Kruys A."/>
            <person name="Hutchinson M.I."/>
            <person name="Powell A.J."/>
            <person name="Barry K."/>
            <person name="Miller A.N."/>
            <person name="Grigoriev I.V."/>
            <person name="Debuchy R."/>
            <person name="Gladieux P."/>
            <person name="Thoren M.H."/>
            <person name="Johannesson H."/>
        </authorList>
    </citation>
    <scope>NUCLEOTIDE SEQUENCE</scope>
    <source>
        <strain evidence="1">CBS 892.96</strain>
    </source>
</reference>
<dbReference type="EMBL" id="MU866582">
    <property type="protein sequence ID" value="KAK4171338.1"/>
    <property type="molecule type" value="Genomic_DNA"/>
</dbReference>
<gene>
    <name evidence="1" type="ORF">QBC36DRAFT_340155</name>
</gene>
<name>A0AAN7A281_9PEZI</name>
<organism evidence="1 2">
    <name type="scientific">Triangularia setosa</name>
    <dbReference type="NCBI Taxonomy" id="2587417"/>
    <lineage>
        <taxon>Eukaryota</taxon>
        <taxon>Fungi</taxon>
        <taxon>Dikarya</taxon>
        <taxon>Ascomycota</taxon>
        <taxon>Pezizomycotina</taxon>
        <taxon>Sordariomycetes</taxon>
        <taxon>Sordariomycetidae</taxon>
        <taxon>Sordariales</taxon>
        <taxon>Podosporaceae</taxon>
        <taxon>Triangularia</taxon>
    </lineage>
</organism>
<evidence type="ECO:0000313" key="1">
    <source>
        <dbReference type="EMBL" id="KAK4171338.1"/>
    </source>
</evidence>
<protein>
    <submittedName>
        <fullName evidence="1">Uncharacterized protein</fullName>
    </submittedName>
</protein>